<gene>
    <name evidence="1" type="ORF">B0A77_02455</name>
</gene>
<protein>
    <submittedName>
        <fullName evidence="1">Uncharacterized protein</fullName>
    </submittedName>
</protein>
<proteinExistence type="predicted"/>
<dbReference type="RefSeq" id="WP_014085240.1">
    <property type="nucleotide sequence ID" value="NZ_PCMW01000015.1"/>
</dbReference>
<dbReference type="AlphaFoldDB" id="A0A2H3KE45"/>
<dbReference type="OrthoDB" id="1163539at2"/>
<organism evidence="1 2">
    <name type="scientific">Flavobacterium branchiophilum</name>
    <dbReference type="NCBI Taxonomy" id="55197"/>
    <lineage>
        <taxon>Bacteria</taxon>
        <taxon>Pseudomonadati</taxon>
        <taxon>Bacteroidota</taxon>
        <taxon>Flavobacteriia</taxon>
        <taxon>Flavobacteriales</taxon>
        <taxon>Flavobacteriaceae</taxon>
        <taxon>Flavobacterium</taxon>
    </lineage>
</organism>
<name>A0A2H3KE45_9FLAO</name>
<evidence type="ECO:0000313" key="2">
    <source>
        <dbReference type="Proteomes" id="UP000220828"/>
    </source>
</evidence>
<reference evidence="1 2" key="1">
    <citation type="submission" date="2017-09" db="EMBL/GenBank/DDBJ databases">
        <title>Whole genomes of Flavobacteriaceae.</title>
        <authorList>
            <person name="Stine C."/>
            <person name="Li C."/>
            <person name="Tadesse D."/>
        </authorList>
    </citation>
    <scope>NUCLEOTIDE SEQUENCE [LARGE SCALE GENOMIC DNA]</scope>
    <source>
        <strain evidence="1 2">ATCC 35036</strain>
    </source>
</reference>
<evidence type="ECO:0000313" key="1">
    <source>
        <dbReference type="EMBL" id="PDS26394.1"/>
    </source>
</evidence>
<dbReference type="Proteomes" id="UP000220828">
    <property type="component" value="Unassembled WGS sequence"/>
</dbReference>
<comment type="caution">
    <text evidence="1">The sequence shown here is derived from an EMBL/GenBank/DDBJ whole genome shotgun (WGS) entry which is preliminary data.</text>
</comment>
<dbReference type="EMBL" id="PCMW01000015">
    <property type="protein sequence ID" value="PDS26394.1"/>
    <property type="molecule type" value="Genomic_DNA"/>
</dbReference>
<dbReference type="OMA" id="YENNEHM"/>
<sequence length="201" mass="23732">MGWYFKINEVAKKYRIQKILLLLIYCCINFSCVSLKKLEQNDKQVTLTKSNLNLLNGTYQNNNENYDIEYEYFWGSFLRSSEFKKAYLLANKGKRNYIVSINVISEKKINIEISINGEVIKSKIIKGKIKNGYFEQNRKLFTIPALLVNVFHNSKLRIGLLNNGNIITDKKSIEFGTYYFFYPFLEKKNYINQEHIKTQTQ</sequence>
<accession>A0A2H3KE45</accession>